<dbReference type="EMBL" id="CP062222">
    <property type="protein sequence ID" value="QTC91916.1"/>
    <property type="molecule type" value="Genomic_DNA"/>
</dbReference>
<proteinExistence type="predicted"/>
<dbReference type="InterPro" id="IPR029058">
    <property type="entry name" value="AB_hydrolase_fold"/>
</dbReference>
<dbReference type="SUPFAM" id="SSF53474">
    <property type="entry name" value="alpha/beta-Hydrolases"/>
    <property type="match status" value="2"/>
</dbReference>
<organism evidence="3 4">
    <name type="scientific">Brevundimonas goettingensis</name>
    <dbReference type="NCBI Taxonomy" id="2774190"/>
    <lineage>
        <taxon>Bacteria</taxon>
        <taxon>Pseudomonadati</taxon>
        <taxon>Pseudomonadota</taxon>
        <taxon>Alphaproteobacteria</taxon>
        <taxon>Caulobacterales</taxon>
        <taxon>Caulobacteraceae</taxon>
        <taxon>Brevundimonas</taxon>
    </lineage>
</organism>
<name>A0A975GVV9_9CAUL</name>
<dbReference type="Pfam" id="PF05448">
    <property type="entry name" value="AXE1"/>
    <property type="match status" value="1"/>
</dbReference>
<gene>
    <name evidence="3" type="ORF">IFJ75_03025</name>
</gene>
<feature type="domain" description="Acetyl xylan esterase" evidence="2">
    <location>
        <begin position="112"/>
        <end position="277"/>
    </location>
</feature>
<protein>
    <submittedName>
        <fullName evidence="3">Acetylxylan esterase</fullName>
    </submittedName>
</protein>
<dbReference type="Gene3D" id="3.40.50.1820">
    <property type="entry name" value="alpha/beta hydrolase"/>
    <property type="match status" value="2"/>
</dbReference>
<keyword evidence="1" id="KW-0732">Signal</keyword>
<evidence type="ECO:0000256" key="1">
    <source>
        <dbReference type="SAM" id="SignalP"/>
    </source>
</evidence>
<dbReference type="PANTHER" id="PTHR22946">
    <property type="entry name" value="DIENELACTONE HYDROLASE DOMAIN-CONTAINING PROTEIN-RELATED"/>
    <property type="match status" value="1"/>
</dbReference>
<dbReference type="AlphaFoldDB" id="A0A975GVV9"/>
<accession>A0A975GVV9</accession>
<evidence type="ECO:0000259" key="2">
    <source>
        <dbReference type="Pfam" id="PF05448"/>
    </source>
</evidence>
<reference evidence="3" key="1">
    <citation type="submission" date="2020-09" db="EMBL/GenBank/DDBJ databases">
        <title>Brevundimonas sp. LVF2 isolated from a puddle in Goettingen, Germany.</title>
        <authorList>
            <person name="Friedrich I."/>
            <person name="Klassen A."/>
            <person name="Hannes N."/>
            <person name="Schneider D."/>
            <person name="Hertel R."/>
            <person name="Daniel R."/>
        </authorList>
    </citation>
    <scope>NUCLEOTIDE SEQUENCE</scope>
    <source>
        <strain evidence="3">LVF2</strain>
    </source>
</reference>
<dbReference type="KEGG" id="bgoe:IFJ75_03025"/>
<dbReference type="InterPro" id="IPR050261">
    <property type="entry name" value="FrsA_esterase"/>
</dbReference>
<dbReference type="Proteomes" id="UP000663918">
    <property type="component" value="Chromosome"/>
</dbReference>
<keyword evidence="4" id="KW-1185">Reference proteome</keyword>
<feature type="chain" id="PRO_5038122581" evidence="1">
    <location>
        <begin position="26"/>
        <end position="708"/>
    </location>
</feature>
<sequence>MPKHARPLMLTAALLAALSPLPAFAQTAPAAATASPAAPETGRDRLIAWLTDVARQHAAERRATIAALTTEADARQRQVRVRSLLAEMVEFESAAGPVVSESTGVSHEDGFDVERVRYQSLPGYWVTANVFIPRTEGPHPAIVIQPGHGVDGKLGNYSFAANFARAGFVVLNMDIVGEGERIQHFDPEIGSSKVGRPTGEHSMAFEQALPTGGHVSRYFIQDAMRGVDYLMARPDVDDQRIGAFGCSGGGTITAYLAALDQRIKATATACYVTDFDHLLAPGVTGPQDAEQSIPFFIERGLDLADWVEAAAPRPYAVVSTTSDMFPIDGARAAYAEAKRFYGLMGAEDRITMIEGPGGHGNLGPIAPQIVAFFTRNLMDSPAERPFTPVPLGDAARLMVTPTGQLSTSIGGETLQTLARAEADANPAPVNANEAPAARLARLRTAIRDIARTTVNPGDAAPVVQPSMLIERSGYASRDLVMETVPGMQVKATFARVGGPERHPTLLLLTSQPVTALGAPGGLFETWVAAGWNVLAVEPRGAGGTEEAKSPLTGDWTLLSLRALLVGKTPVGMRTDDAVAALNWLATQTDVDMRRIAVTGVGAMGPVALHTAVLDDRVGKVTVDSSITSYREFVDQPISINMAEVNLPGVLRRYDLPDLMAVLGDRLTLVNPVSSIGDTMTAAEVAARAPQAAVVFRGARDPVAPPPAR</sequence>
<evidence type="ECO:0000313" key="3">
    <source>
        <dbReference type="EMBL" id="QTC91916.1"/>
    </source>
</evidence>
<dbReference type="PANTHER" id="PTHR22946:SF8">
    <property type="entry name" value="ACETYL XYLAN ESTERASE DOMAIN-CONTAINING PROTEIN"/>
    <property type="match status" value="1"/>
</dbReference>
<evidence type="ECO:0000313" key="4">
    <source>
        <dbReference type="Proteomes" id="UP000663918"/>
    </source>
</evidence>
<dbReference type="RefSeq" id="WP_207871147.1">
    <property type="nucleotide sequence ID" value="NZ_CP062222.1"/>
</dbReference>
<dbReference type="InterPro" id="IPR008391">
    <property type="entry name" value="AXE1_dom"/>
</dbReference>
<feature type="signal peptide" evidence="1">
    <location>
        <begin position="1"/>
        <end position="25"/>
    </location>
</feature>